<evidence type="ECO:0000259" key="2">
    <source>
        <dbReference type="Pfam" id="PF00156"/>
    </source>
</evidence>
<dbReference type="InterPro" id="IPR051910">
    <property type="entry name" value="ComF/GntX_DNA_util-trans"/>
</dbReference>
<evidence type="ECO:0000259" key="3">
    <source>
        <dbReference type="Pfam" id="PF18912"/>
    </source>
</evidence>
<dbReference type="PANTHER" id="PTHR47505">
    <property type="entry name" value="DNA UTILIZATION PROTEIN YHGH"/>
    <property type="match status" value="1"/>
</dbReference>
<dbReference type="Proteomes" id="UP001163104">
    <property type="component" value="Chromosome"/>
</dbReference>
<dbReference type="InterPro" id="IPR044005">
    <property type="entry name" value="DZR_2"/>
</dbReference>
<organism evidence="4 5">
    <name type="scientific">Cytobacillus firmus</name>
    <name type="common">Bacillus firmus</name>
    <dbReference type="NCBI Taxonomy" id="1399"/>
    <lineage>
        <taxon>Bacteria</taxon>
        <taxon>Bacillati</taxon>
        <taxon>Bacillota</taxon>
        <taxon>Bacilli</taxon>
        <taxon>Bacillales</taxon>
        <taxon>Bacillaceae</taxon>
        <taxon>Cytobacillus</taxon>
    </lineage>
</organism>
<dbReference type="Gene3D" id="3.40.50.2020">
    <property type="match status" value="1"/>
</dbReference>
<dbReference type="PANTHER" id="PTHR47505:SF1">
    <property type="entry name" value="DNA UTILIZATION PROTEIN YHGH"/>
    <property type="match status" value="1"/>
</dbReference>
<dbReference type="CDD" id="cd06223">
    <property type="entry name" value="PRTases_typeI"/>
    <property type="match status" value="1"/>
</dbReference>
<sequence>MNCLICHEEILSAVSWTTLWARPKENLLCQTCTDKLPFIKGDTCIKCSRPFNTLDPQFRKGNLCKDCVRWNQDTVWSGQLDKNHSIFGYDDFLKETIARYKFRGDYILAKAFSPFIIERLQSLHFDFLVPIPLSPERLYERGFNQSSALIQEAGFTSVELLQRSHSEKQSKKSRKERIHLTQVFELFPETAVKDKNILFIDDIYTTGSTLYHAAKVLKERGAASVCSFTLARG</sequence>
<accession>A0AA46SH74</accession>
<dbReference type="Pfam" id="PF00156">
    <property type="entry name" value="Pribosyltran"/>
    <property type="match status" value="1"/>
</dbReference>
<dbReference type="Pfam" id="PF18912">
    <property type="entry name" value="DZR_2"/>
    <property type="match status" value="1"/>
</dbReference>
<dbReference type="SUPFAM" id="SSF53271">
    <property type="entry name" value="PRTase-like"/>
    <property type="match status" value="1"/>
</dbReference>
<reference evidence="4" key="1">
    <citation type="submission" date="2022-10" db="EMBL/GenBank/DDBJ databases">
        <title>Mechanism of multi-heavy metal repair in Cytobacillus Firmus M7.</title>
        <authorList>
            <person name="Li X."/>
            <person name="Yu C."/>
        </authorList>
    </citation>
    <scope>NUCLEOTIDE SEQUENCE</scope>
    <source>
        <strain evidence="4">M7</strain>
    </source>
</reference>
<feature type="domain" description="Phosphoribosyltransferase" evidence="2">
    <location>
        <begin position="151"/>
        <end position="231"/>
    </location>
</feature>
<evidence type="ECO:0000313" key="5">
    <source>
        <dbReference type="Proteomes" id="UP001163104"/>
    </source>
</evidence>
<gene>
    <name evidence="4" type="ORF">OD459_16865</name>
</gene>
<protein>
    <submittedName>
        <fullName evidence="4">ComF family protein</fullName>
    </submittedName>
</protein>
<evidence type="ECO:0000313" key="4">
    <source>
        <dbReference type="EMBL" id="UYG97941.1"/>
    </source>
</evidence>
<evidence type="ECO:0000256" key="1">
    <source>
        <dbReference type="ARBA" id="ARBA00008007"/>
    </source>
</evidence>
<dbReference type="AlphaFoldDB" id="A0AA46SH74"/>
<name>A0AA46SH74_CYTFI</name>
<dbReference type="InterPro" id="IPR029057">
    <property type="entry name" value="PRTase-like"/>
</dbReference>
<dbReference type="InterPro" id="IPR000836">
    <property type="entry name" value="PRTase_dom"/>
</dbReference>
<dbReference type="EMBL" id="CP107027">
    <property type="protein sequence ID" value="UYG97941.1"/>
    <property type="molecule type" value="Genomic_DNA"/>
</dbReference>
<comment type="similarity">
    <text evidence="1">Belongs to the ComF/GntX family.</text>
</comment>
<proteinExistence type="inferred from homology"/>
<feature type="domain" description="Double zinc ribbon" evidence="3">
    <location>
        <begin position="2"/>
        <end position="68"/>
    </location>
</feature>